<keyword evidence="7" id="KW-1185">Reference proteome</keyword>
<gene>
    <name evidence="6" type="ORF">SAMN06297358_1192</name>
</gene>
<dbReference type="InterPro" id="IPR013325">
    <property type="entry name" value="RNA_pol_sigma_r2"/>
</dbReference>
<dbReference type="GO" id="GO:0003677">
    <property type="term" value="F:DNA binding"/>
    <property type="evidence" value="ECO:0007669"/>
    <property type="project" value="InterPro"/>
</dbReference>
<dbReference type="InterPro" id="IPR039425">
    <property type="entry name" value="RNA_pol_sigma-70-like"/>
</dbReference>
<dbReference type="OrthoDB" id="9150024at2"/>
<evidence type="ECO:0000259" key="5">
    <source>
        <dbReference type="Pfam" id="PF08281"/>
    </source>
</evidence>
<comment type="similarity">
    <text evidence="1">Belongs to the sigma-70 factor family. ECF subfamily.</text>
</comment>
<evidence type="ECO:0000256" key="3">
    <source>
        <dbReference type="ARBA" id="ARBA00023082"/>
    </source>
</evidence>
<reference evidence="7" key="1">
    <citation type="submission" date="2017-09" db="EMBL/GenBank/DDBJ databases">
        <authorList>
            <person name="Varghese N."/>
            <person name="Submissions S."/>
        </authorList>
    </citation>
    <scope>NUCLEOTIDE SEQUENCE [LARGE SCALE GENOMIC DNA]</scope>
    <source>
        <strain evidence="7">CGMCC 1.12803</strain>
    </source>
</reference>
<organism evidence="6 7">
    <name type="scientific">Pedobacter xixiisoli</name>
    <dbReference type="NCBI Taxonomy" id="1476464"/>
    <lineage>
        <taxon>Bacteria</taxon>
        <taxon>Pseudomonadati</taxon>
        <taxon>Bacteroidota</taxon>
        <taxon>Sphingobacteriia</taxon>
        <taxon>Sphingobacteriales</taxon>
        <taxon>Sphingobacteriaceae</taxon>
        <taxon>Pedobacter</taxon>
    </lineage>
</organism>
<dbReference type="GO" id="GO:0006352">
    <property type="term" value="P:DNA-templated transcription initiation"/>
    <property type="evidence" value="ECO:0007669"/>
    <property type="project" value="InterPro"/>
</dbReference>
<dbReference type="Proteomes" id="UP000219281">
    <property type="component" value="Unassembled WGS sequence"/>
</dbReference>
<dbReference type="RefSeq" id="WP_097129730.1">
    <property type="nucleotide sequence ID" value="NZ_OCMT01000001.1"/>
</dbReference>
<dbReference type="PANTHER" id="PTHR43133:SF46">
    <property type="entry name" value="RNA POLYMERASE SIGMA-70 FACTOR ECF SUBFAMILY"/>
    <property type="match status" value="1"/>
</dbReference>
<keyword evidence="2" id="KW-0805">Transcription regulation</keyword>
<dbReference type="CDD" id="cd06171">
    <property type="entry name" value="Sigma70_r4"/>
    <property type="match status" value="1"/>
</dbReference>
<evidence type="ECO:0000256" key="4">
    <source>
        <dbReference type="ARBA" id="ARBA00023163"/>
    </source>
</evidence>
<proteinExistence type="inferred from homology"/>
<dbReference type="SUPFAM" id="SSF88946">
    <property type="entry name" value="Sigma2 domain of RNA polymerase sigma factors"/>
    <property type="match status" value="1"/>
</dbReference>
<dbReference type="Gene3D" id="1.10.1740.10">
    <property type="match status" value="1"/>
</dbReference>
<dbReference type="Gene3D" id="1.10.10.10">
    <property type="entry name" value="Winged helix-like DNA-binding domain superfamily/Winged helix DNA-binding domain"/>
    <property type="match status" value="1"/>
</dbReference>
<dbReference type="Pfam" id="PF08281">
    <property type="entry name" value="Sigma70_r4_2"/>
    <property type="match status" value="1"/>
</dbReference>
<dbReference type="GO" id="GO:0016987">
    <property type="term" value="F:sigma factor activity"/>
    <property type="evidence" value="ECO:0007669"/>
    <property type="project" value="UniProtKB-KW"/>
</dbReference>
<dbReference type="InterPro" id="IPR036388">
    <property type="entry name" value="WH-like_DNA-bd_sf"/>
</dbReference>
<dbReference type="AlphaFoldDB" id="A0A285ZUN6"/>
<evidence type="ECO:0000313" key="6">
    <source>
        <dbReference type="EMBL" id="SOD13365.1"/>
    </source>
</evidence>
<dbReference type="SUPFAM" id="SSF88659">
    <property type="entry name" value="Sigma3 and sigma4 domains of RNA polymerase sigma factors"/>
    <property type="match status" value="1"/>
</dbReference>
<keyword evidence="4" id="KW-0804">Transcription</keyword>
<dbReference type="EMBL" id="OCMT01000001">
    <property type="protein sequence ID" value="SOD13365.1"/>
    <property type="molecule type" value="Genomic_DNA"/>
</dbReference>
<evidence type="ECO:0000256" key="1">
    <source>
        <dbReference type="ARBA" id="ARBA00010641"/>
    </source>
</evidence>
<dbReference type="InterPro" id="IPR014284">
    <property type="entry name" value="RNA_pol_sigma-70_dom"/>
</dbReference>
<sequence length="207" mass="24971">MTFDKRKQDQQDDELLWSGLRNGDASSFDALIKKYTDILFNYGSRFNTDRDIVKDCIQELFVELWKKREGLTLPKTIKWYLFVALRNRIFREQTKWNKTETLTENDHDFFLEYSIEEKIIENTEDAELANKIKKILNSLPARQREIIYLRYYENYDYDQISELMNINKQSVHNLLQKAYKSIRSDWPTLLFLISLLVHQQKQITILQ</sequence>
<evidence type="ECO:0000313" key="7">
    <source>
        <dbReference type="Proteomes" id="UP000219281"/>
    </source>
</evidence>
<name>A0A285ZUN6_9SPHI</name>
<accession>A0A285ZUN6</accession>
<dbReference type="InterPro" id="IPR013249">
    <property type="entry name" value="RNA_pol_sigma70_r4_t2"/>
</dbReference>
<dbReference type="NCBIfam" id="TIGR02937">
    <property type="entry name" value="sigma70-ECF"/>
    <property type="match status" value="1"/>
</dbReference>
<keyword evidence="3" id="KW-0731">Sigma factor</keyword>
<evidence type="ECO:0000256" key="2">
    <source>
        <dbReference type="ARBA" id="ARBA00023015"/>
    </source>
</evidence>
<feature type="domain" description="RNA polymerase sigma factor 70 region 4 type 2" evidence="5">
    <location>
        <begin position="131"/>
        <end position="181"/>
    </location>
</feature>
<dbReference type="InterPro" id="IPR013324">
    <property type="entry name" value="RNA_pol_sigma_r3/r4-like"/>
</dbReference>
<dbReference type="PANTHER" id="PTHR43133">
    <property type="entry name" value="RNA POLYMERASE ECF-TYPE SIGMA FACTO"/>
    <property type="match status" value="1"/>
</dbReference>
<protein>
    <submittedName>
        <fullName evidence="6">RNA polymerase sigma factor, sigma-70 family</fullName>
    </submittedName>
</protein>